<proteinExistence type="predicted"/>
<evidence type="ECO:0000313" key="3">
    <source>
        <dbReference type="Proteomes" id="UP001501237"/>
    </source>
</evidence>
<evidence type="ECO:0000313" key="2">
    <source>
        <dbReference type="EMBL" id="GAA3214206.1"/>
    </source>
</evidence>
<gene>
    <name evidence="2" type="ORF">GCM10010468_34840</name>
</gene>
<feature type="compositionally biased region" description="Low complexity" evidence="1">
    <location>
        <begin position="1"/>
        <end position="22"/>
    </location>
</feature>
<organism evidence="2 3">
    <name type="scientific">Actinocorallia longicatena</name>
    <dbReference type="NCBI Taxonomy" id="111803"/>
    <lineage>
        <taxon>Bacteria</taxon>
        <taxon>Bacillati</taxon>
        <taxon>Actinomycetota</taxon>
        <taxon>Actinomycetes</taxon>
        <taxon>Streptosporangiales</taxon>
        <taxon>Thermomonosporaceae</taxon>
        <taxon>Actinocorallia</taxon>
    </lineage>
</organism>
<reference evidence="3" key="1">
    <citation type="journal article" date="2019" name="Int. J. Syst. Evol. Microbiol.">
        <title>The Global Catalogue of Microorganisms (GCM) 10K type strain sequencing project: providing services to taxonomists for standard genome sequencing and annotation.</title>
        <authorList>
            <consortium name="The Broad Institute Genomics Platform"/>
            <consortium name="The Broad Institute Genome Sequencing Center for Infectious Disease"/>
            <person name="Wu L."/>
            <person name="Ma J."/>
        </authorList>
    </citation>
    <scope>NUCLEOTIDE SEQUENCE [LARGE SCALE GENOMIC DNA]</scope>
    <source>
        <strain evidence="3">JCM 9377</strain>
    </source>
</reference>
<protein>
    <submittedName>
        <fullName evidence="2">Uncharacterized protein</fullName>
    </submittedName>
</protein>
<comment type="caution">
    <text evidence="2">The sequence shown here is derived from an EMBL/GenBank/DDBJ whole genome shotgun (WGS) entry which is preliminary data.</text>
</comment>
<keyword evidence="3" id="KW-1185">Reference proteome</keyword>
<sequence>MGSRAAAVPGPVGPGVRQEGPAGAPGGGDVARMIGEISSVGAPRERRSRPHYLRTITPTTSSYLPV</sequence>
<name>A0ABP6QA85_9ACTN</name>
<feature type="region of interest" description="Disordered" evidence="1">
    <location>
        <begin position="1"/>
        <end position="31"/>
    </location>
</feature>
<evidence type="ECO:0000256" key="1">
    <source>
        <dbReference type="SAM" id="MobiDB-lite"/>
    </source>
</evidence>
<dbReference type="Proteomes" id="UP001501237">
    <property type="component" value="Unassembled WGS sequence"/>
</dbReference>
<dbReference type="EMBL" id="BAAAUV010000007">
    <property type="protein sequence ID" value="GAA3214206.1"/>
    <property type="molecule type" value="Genomic_DNA"/>
</dbReference>
<accession>A0ABP6QA85</accession>